<feature type="transmembrane region" description="Helical" evidence="9">
    <location>
        <begin position="91"/>
        <end position="110"/>
    </location>
</feature>
<evidence type="ECO:0000256" key="1">
    <source>
        <dbReference type="ARBA" id="ARBA00004141"/>
    </source>
</evidence>
<keyword evidence="6 9" id="KW-0472">Membrane</keyword>
<dbReference type="PANTHER" id="PTHR26450:SF440">
    <property type="entry name" value="OLFACTORY RECEPTOR"/>
    <property type="match status" value="1"/>
</dbReference>
<evidence type="ECO:0000256" key="2">
    <source>
        <dbReference type="ARBA" id="ARBA00022606"/>
    </source>
</evidence>
<evidence type="ECO:0000313" key="10">
    <source>
        <dbReference type="EMBL" id="OCT96264.1"/>
    </source>
</evidence>
<sequence length="348" mass="39729">MENILIIYRICMERNLQPSMHPLFCLLFVMNISCTTAIEPNKLLGLGFGLDHIYLGFYLFQMLIVHTPVIPKPIGLMHMIMDRYLVISRSLNCDIINAHLLLNFFFIALIECSLFSSPIKTLDSQVHFCSSNINWNFACENIVLLNLGYGGISKIQVVVPMMRILDICLLLISYMNICFPAVKISKALHKTLHTCSTHLIVVVLNCSCGLVSAILYRMPISVDVQNLFSTIYYMFLKEMAKLIEVNGNNLKLRGIPESVLAQDLEEYLVGLLKATLAERRAFLETTKILRDNNISYCWGFPVKLVVNRQGTMASLASPEEARKALRRWNPRSPPHKQAQRLCKEWQEE</sequence>
<dbReference type="AlphaFoldDB" id="A0A974DQH7"/>
<dbReference type="PANTHER" id="PTHR26450">
    <property type="entry name" value="OLFACTORY RECEPTOR 56B1-RELATED"/>
    <property type="match status" value="1"/>
</dbReference>
<dbReference type="Gene3D" id="3.30.250.20">
    <property type="entry name" value="L1 transposable element, C-terminal domain"/>
    <property type="match status" value="1"/>
</dbReference>
<feature type="transmembrane region" description="Helical" evidence="9">
    <location>
        <begin position="196"/>
        <end position="216"/>
    </location>
</feature>
<dbReference type="InterPro" id="IPR000725">
    <property type="entry name" value="Olfact_rcpt"/>
</dbReference>
<dbReference type="InterPro" id="IPR042566">
    <property type="entry name" value="L1_C"/>
</dbReference>
<keyword evidence="3 9" id="KW-0812">Transmembrane</keyword>
<keyword evidence="5 9" id="KW-1133">Transmembrane helix</keyword>
<dbReference type="GO" id="GO:0004984">
    <property type="term" value="F:olfactory receptor activity"/>
    <property type="evidence" value="ECO:0007669"/>
    <property type="project" value="InterPro"/>
</dbReference>
<feature type="transmembrane region" description="Helical" evidence="9">
    <location>
        <begin position="20"/>
        <end position="38"/>
    </location>
</feature>
<dbReference type="EMBL" id="CM004468">
    <property type="protein sequence ID" value="OCT96264.1"/>
    <property type="molecule type" value="Genomic_DNA"/>
</dbReference>
<feature type="transmembrane region" description="Helical" evidence="9">
    <location>
        <begin position="164"/>
        <end position="184"/>
    </location>
</feature>
<feature type="transmembrane region" description="Helical" evidence="9">
    <location>
        <begin position="53"/>
        <end position="70"/>
    </location>
</feature>
<organism evidence="10 11">
    <name type="scientific">Xenopus laevis</name>
    <name type="common">African clawed frog</name>
    <dbReference type="NCBI Taxonomy" id="8355"/>
    <lineage>
        <taxon>Eukaryota</taxon>
        <taxon>Metazoa</taxon>
        <taxon>Chordata</taxon>
        <taxon>Craniata</taxon>
        <taxon>Vertebrata</taxon>
        <taxon>Euteleostomi</taxon>
        <taxon>Amphibia</taxon>
        <taxon>Batrachia</taxon>
        <taxon>Anura</taxon>
        <taxon>Pipoidea</taxon>
        <taxon>Pipidae</taxon>
        <taxon>Xenopodinae</taxon>
        <taxon>Xenopus</taxon>
        <taxon>Xenopus</taxon>
    </lineage>
</organism>
<dbReference type="Pfam" id="PF13853">
    <property type="entry name" value="7tm_4"/>
    <property type="match status" value="1"/>
</dbReference>
<comment type="subcellular location">
    <subcellularLocation>
        <location evidence="1">Membrane</location>
        <topology evidence="1">Multi-pass membrane protein</topology>
    </subcellularLocation>
</comment>
<evidence type="ECO:0000256" key="3">
    <source>
        <dbReference type="ARBA" id="ARBA00022692"/>
    </source>
</evidence>
<evidence type="ECO:0000256" key="4">
    <source>
        <dbReference type="ARBA" id="ARBA00022725"/>
    </source>
</evidence>
<evidence type="ECO:0000256" key="9">
    <source>
        <dbReference type="SAM" id="Phobius"/>
    </source>
</evidence>
<name>A0A974DQH7_XENLA</name>
<evidence type="ECO:0000256" key="6">
    <source>
        <dbReference type="ARBA" id="ARBA00023136"/>
    </source>
</evidence>
<dbReference type="InterPro" id="IPR050402">
    <property type="entry name" value="OR51/52/56-like"/>
</dbReference>
<dbReference type="SUPFAM" id="SSF81321">
    <property type="entry name" value="Family A G protein-coupled receptor-like"/>
    <property type="match status" value="1"/>
</dbReference>
<feature type="region of interest" description="Disordered" evidence="8">
    <location>
        <begin position="325"/>
        <end position="348"/>
    </location>
</feature>
<reference evidence="11" key="1">
    <citation type="journal article" date="2016" name="Nature">
        <title>Genome evolution in the allotetraploid frog Xenopus laevis.</title>
        <authorList>
            <person name="Session A.M."/>
            <person name="Uno Y."/>
            <person name="Kwon T."/>
            <person name="Chapman J.A."/>
            <person name="Toyoda A."/>
            <person name="Takahashi S."/>
            <person name="Fukui A."/>
            <person name="Hikosaka A."/>
            <person name="Suzuki A."/>
            <person name="Kondo M."/>
            <person name="van Heeringen S.J."/>
            <person name="Quigley I."/>
            <person name="Heinz S."/>
            <person name="Ogino H."/>
            <person name="Ochi H."/>
            <person name="Hellsten U."/>
            <person name="Lyons J.B."/>
            <person name="Simakov O."/>
            <person name="Putnam N."/>
            <person name="Stites J."/>
            <person name="Kuroki Y."/>
            <person name="Tanaka T."/>
            <person name="Michiue T."/>
            <person name="Watanabe M."/>
            <person name="Bogdanovic O."/>
            <person name="Lister R."/>
            <person name="Georgiou G."/>
            <person name="Paranjpe S.S."/>
            <person name="van Kruijsbergen I."/>
            <person name="Shu S."/>
            <person name="Carlson J."/>
            <person name="Kinoshita T."/>
            <person name="Ohta Y."/>
            <person name="Mawaribuchi S."/>
            <person name="Jenkins J."/>
            <person name="Grimwood J."/>
            <person name="Schmutz J."/>
            <person name="Mitros T."/>
            <person name="Mozaffari S.V."/>
            <person name="Suzuki Y."/>
            <person name="Haramoto Y."/>
            <person name="Yamamoto T.S."/>
            <person name="Takagi C."/>
            <person name="Heald R."/>
            <person name="Miller K."/>
            <person name="Haudenschild C."/>
            <person name="Kitzman J."/>
            <person name="Nakayama T."/>
            <person name="Izutsu Y."/>
            <person name="Robert J."/>
            <person name="Fortriede J."/>
            <person name="Burns K."/>
            <person name="Lotay V."/>
            <person name="Karimi K."/>
            <person name="Yasuoka Y."/>
            <person name="Dichmann D.S."/>
            <person name="Flajnik M.F."/>
            <person name="Houston D.W."/>
            <person name="Shendure J."/>
            <person name="DuPasquier L."/>
            <person name="Vize P.D."/>
            <person name="Zorn A.M."/>
            <person name="Ito M."/>
            <person name="Marcotte E.M."/>
            <person name="Wallingford J.B."/>
            <person name="Ito Y."/>
            <person name="Asashima M."/>
            <person name="Ueno N."/>
            <person name="Matsuda Y."/>
            <person name="Veenstra G.J."/>
            <person name="Fujiyama A."/>
            <person name="Harland R.M."/>
            <person name="Taira M."/>
            <person name="Rokhsar D.S."/>
        </authorList>
    </citation>
    <scope>NUCLEOTIDE SEQUENCE [LARGE SCALE GENOMIC DNA]</scope>
    <source>
        <strain evidence="11">J</strain>
    </source>
</reference>
<evidence type="ECO:0000256" key="5">
    <source>
        <dbReference type="ARBA" id="ARBA00022989"/>
    </source>
</evidence>
<keyword evidence="4" id="KW-0552">Olfaction</keyword>
<evidence type="ECO:0000256" key="7">
    <source>
        <dbReference type="ARBA" id="ARBA00023224"/>
    </source>
</evidence>
<dbReference type="GO" id="GO:0007186">
    <property type="term" value="P:G protein-coupled receptor signaling pathway"/>
    <property type="evidence" value="ECO:0007669"/>
    <property type="project" value="InterPro"/>
</dbReference>
<evidence type="ECO:0000313" key="11">
    <source>
        <dbReference type="Proteomes" id="UP000694892"/>
    </source>
</evidence>
<proteinExistence type="predicted"/>
<evidence type="ECO:0000256" key="8">
    <source>
        <dbReference type="SAM" id="MobiDB-lite"/>
    </source>
</evidence>
<keyword evidence="2" id="KW-0716">Sensory transduction</keyword>
<gene>
    <name evidence="10" type="ORF">XELAEV_18013939mg</name>
</gene>
<protein>
    <recommendedName>
        <fullName evidence="12">G-protein coupled receptors family 1 profile domain-containing protein</fullName>
    </recommendedName>
</protein>
<dbReference type="Proteomes" id="UP000694892">
    <property type="component" value="Chromosome 2L"/>
</dbReference>
<evidence type="ECO:0008006" key="12">
    <source>
        <dbReference type="Google" id="ProtNLM"/>
    </source>
</evidence>
<keyword evidence="7" id="KW-0807">Transducer</keyword>
<accession>A0A974DQH7</accession>
<feature type="compositionally biased region" description="Basic residues" evidence="8">
    <location>
        <begin position="325"/>
        <end position="338"/>
    </location>
</feature>
<dbReference type="GO" id="GO:0005886">
    <property type="term" value="C:plasma membrane"/>
    <property type="evidence" value="ECO:0007669"/>
    <property type="project" value="TreeGrafter"/>
</dbReference>